<accession>A0ABR4FTW6</accession>
<dbReference type="PANTHER" id="PTHR45588:SF1">
    <property type="entry name" value="WW DOMAIN-CONTAINING PROTEIN"/>
    <property type="match status" value="1"/>
</dbReference>
<dbReference type="InterPro" id="IPR011990">
    <property type="entry name" value="TPR-like_helical_dom_sf"/>
</dbReference>
<dbReference type="Gene3D" id="1.25.40.10">
    <property type="entry name" value="Tetratricopeptide repeat domain"/>
    <property type="match status" value="1"/>
</dbReference>
<name>A0ABR4FTW6_9EURO</name>
<dbReference type="PANTHER" id="PTHR45588">
    <property type="entry name" value="TPR DOMAIN-CONTAINING PROTEIN"/>
    <property type="match status" value="1"/>
</dbReference>
<evidence type="ECO:0000313" key="2">
    <source>
        <dbReference type="Proteomes" id="UP001610563"/>
    </source>
</evidence>
<gene>
    <name evidence="1" type="ORF">BJX66DRAFT_328404</name>
</gene>
<sequence length="314" mass="36129">MYIHLMEMSDTPEKALVAAAHLCHLVPDGVHMNHILTHLDVLVGDYRRSIDCNYEETISDDKSLHCAGGKNFYSFYRFHNYHSLIYAAMLLGQYQVALASTGRMEATITEGLLRINSPPMVNWMEFFKSVLVHVLIRFGFWDELKKLSIPEDRELYCRKGVAWAATGNVTEADKERELFREAANRMPPTHLDFPNKVVDKLKVAALMLDVEIEYRRGNFKVAFARLRNAAYEDDHHLYSEPWGWMLPARHPYAALLLEQGHMEEAAHIHAKDLGLNYNLVRRHQHPNNVGSLSGYHECLMRLGRTAEANIIQRS</sequence>
<dbReference type="SUPFAM" id="SSF48452">
    <property type="entry name" value="TPR-like"/>
    <property type="match status" value="1"/>
</dbReference>
<reference evidence="1 2" key="1">
    <citation type="submission" date="2024-07" db="EMBL/GenBank/DDBJ databases">
        <title>Section-level genome sequencing and comparative genomics of Aspergillus sections Usti and Cavernicolus.</title>
        <authorList>
            <consortium name="Lawrence Berkeley National Laboratory"/>
            <person name="Nybo J.L."/>
            <person name="Vesth T.C."/>
            <person name="Theobald S."/>
            <person name="Frisvad J.C."/>
            <person name="Larsen T.O."/>
            <person name="Kjaerboelling I."/>
            <person name="Rothschild-Mancinelli K."/>
            <person name="Lyhne E.K."/>
            <person name="Kogle M.E."/>
            <person name="Barry K."/>
            <person name="Clum A."/>
            <person name="Na H."/>
            <person name="Ledsgaard L."/>
            <person name="Lin J."/>
            <person name="Lipzen A."/>
            <person name="Kuo A."/>
            <person name="Riley R."/>
            <person name="Mondo S."/>
            <person name="Labutti K."/>
            <person name="Haridas S."/>
            <person name="Pangalinan J."/>
            <person name="Salamov A.A."/>
            <person name="Simmons B.A."/>
            <person name="Magnuson J.K."/>
            <person name="Chen J."/>
            <person name="Drula E."/>
            <person name="Henrissat B."/>
            <person name="Wiebenga A."/>
            <person name="Lubbers R.J."/>
            <person name="Gomes A.C."/>
            <person name="Makela M.R."/>
            <person name="Stajich J."/>
            <person name="Grigoriev I.V."/>
            <person name="Mortensen U.H."/>
            <person name="De Vries R.P."/>
            <person name="Baker S.E."/>
            <person name="Andersen M.R."/>
        </authorList>
    </citation>
    <scope>NUCLEOTIDE SEQUENCE [LARGE SCALE GENOMIC DNA]</scope>
    <source>
        <strain evidence="1 2">CBS 209.92</strain>
    </source>
</reference>
<evidence type="ECO:0000313" key="1">
    <source>
        <dbReference type="EMBL" id="KAL2786685.1"/>
    </source>
</evidence>
<protein>
    <submittedName>
        <fullName evidence="1">Uncharacterized protein</fullName>
    </submittedName>
</protein>
<proteinExistence type="predicted"/>
<organism evidence="1 2">
    <name type="scientific">Aspergillus keveii</name>
    <dbReference type="NCBI Taxonomy" id="714993"/>
    <lineage>
        <taxon>Eukaryota</taxon>
        <taxon>Fungi</taxon>
        <taxon>Dikarya</taxon>
        <taxon>Ascomycota</taxon>
        <taxon>Pezizomycotina</taxon>
        <taxon>Eurotiomycetes</taxon>
        <taxon>Eurotiomycetidae</taxon>
        <taxon>Eurotiales</taxon>
        <taxon>Aspergillaceae</taxon>
        <taxon>Aspergillus</taxon>
        <taxon>Aspergillus subgen. Nidulantes</taxon>
    </lineage>
</organism>
<comment type="caution">
    <text evidence="1">The sequence shown here is derived from an EMBL/GenBank/DDBJ whole genome shotgun (WGS) entry which is preliminary data.</text>
</comment>
<keyword evidence="2" id="KW-1185">Reference proteome</keyword>
<dbReference type="Proteomes" id="UP001610563">
    <property type="component" value="Unassembled WGS sequence"/>
</dbReference>
<dbReference type="EMBL" id="JBFTWV010000112">
    <property type="protein sequence ID" value="KAL2786685.1"/>
    <property type="molecule type" value="Genomic_DNA"/>
</dbReference>